<reference evidence="3 4" key="1">
    <citation type="submission" date="2023-06" db="EMBL/GenBank/DDBJ databases">
        <title>Actinomyces orist ORNL 0101 HMT-893 genome.</title>
        <authorList>
            <person name="Johnston C.D."/>
            <person name="Chen T."/>
            <person name="Dewhirst F.E."/>
        </authorList>
    </citation>
    <scope>NUCLEOTIDE SEQUENCE [LARGE SCALE GENOMIC DNA]</scope>
    <source>
        <strain evidence="3 4">ORNL 0101</strain>
    </source>
</reference>
<dbReference type="InterPro" id="IPR003646">
    <property type="entry name" value="SH3-like_bac-type"/>
</dbReference>
<dbReference type="AlphaFoldDB" id="A0AAW9KR01"/>
<evidence type="ECO:0000256" key="1">
    <source>
        <dbReference type="SAM" id="SignalP"/>
    </source>
</evidence>
<evidence type="ECO:0000313" key="4">
    <source>
        <dbReference type="Proteomes" id="UP001289581"/>
    </source>
</evidence>
<sequence>MSKTSNKIRRFALFGLAVATATGVTTVAPLARADEVTATVFSAPGWDYANVRPSPDTGGQPIGRVQAGQTAELTCYQYGGEAKGPYGSSTLWYKVKGYGSGWIADSMLSTGSDLPVTGMCPEDNQDSAPTVPNQSPTSMARVLNDPEVEYVNGRIGPTTKYNTLKVYPANSGFALECWTKGESVNGPDGKASERWYFTSDKTWVSAAYLSIDTAGSTIPDCNSPNGNSPTAGVRVEHPRTWPKTWDVRYNGNDSTVADFLYQHYHKNDSLPGVDARIDWSYFRDRSWFKAQAYKTRVGDYRKITRENTLRFLGPDVYRAIGAFTIYRTDSSCFLVYDYYDFDYDFPHEKLAATTGEAQEFHVYSAGCYE</sequence>
<dbReference type="Pfam" id="PF08239">
    <property type="entry name" value="SH3_3"/>
    <property type="match status" value="1"/>
</dbReference>
<dbReference type="InterPro" id="IPR006311">
    <property type="entry name" value="TAT_signal"/>
</dbReference>
<dbReference type="RefSeq" id="WP_322911856.1">
    <property type="nucleotide sequence ID" value="NZ_JAXBCZ010000001.1"/>
</dbReference>
<organism evidence="3 4">
    <name type="scientific">Actinomyces oris</name>
    <dbReference type="NCBI Taxonomy" id="544580"/>
    <lineage>
        <taxon>Bacteria</taxon>
        <taxon>Bacillati</taxon>
        <taxon>Actinomycetota</taxon>
        <taxon>Actinomycetes</taxon>
        <taxon>Actinomycetales</taxon>
        <taxon>Actinomycetaceae</taxon>
        <taxon>Actinomyces</taxon>
    </lineage>
</organism>
<dbReference type="Gene3D" id="2.30.30.40">
    <property type="entry name" value="SH3 Domains"/>
    <property type="match status" value="1"/>
</dbReference>
<protein>
    <submittedName>
        <fullName evidence="3">SH3 domain-containing protein</fullName>
    </submittedName>
</protein>
<feature type="signal peptide" evidence="1">
    <location>
        <begin position="1"/>
        <end position="33"/>
    </location>
</feature>
<feature type="chain" id="PRO_5043376131" evidence="1">
    <location>
        <begin position="34"/>
        <end position="369"/>
    </location>
</feature>
<keyword evidence="4" id="KW-1185">Reference proteome</keyword>
<feature type="domain" description="SH3b" evidence="2">
    <location>
        <begin position="48"/>
        <end position="108"/>
    </location>
</feature>
<proteinExistence type="predicted"/>
<dbReference type="PROSITE" id="PS51318">
    <property type="entry name" value="TAT"/>
    <property type="match status" value="1"/>
</dbReference>
<keyword evidence="1" id="KW-0732">Signal</keyword>
<dbReference type="Proteomes" id="UP001289581">
    <property type="component" value="Unassembled WGS sequence"/>
</dbReference>
<comment type="caution">
    <text evidence="3">The sequence shown here is derived from an EMBL/GenBank/DDBJ whole genome shotgun (WGS) entry which is preliminary data.</text>
</comment>
<evidence type="ECO:0000313" key="3">
    <source>
        <dbReference type="EMBL" id="MEA1304484.1"/>
    </source>
</evidence>
<name>A0AAW9KR01_9ACTO</name>
<dbReference type="EMBL" id="JAXBCZ010000001">
    <property type="protein sequence ID" value="MEA1304484.1"/>
    <property type="molecule type" value="Genomic_DNA"/>
</dbReference>
<gene>
    <name evidence="3" type="ORF">QU665_05265</name>
</gene>
<accession>A0AAW9KR01</accession>
<evidence type="ECO:0000259" key="2">
    <source>
        <dbReference type="Pfam" id="PF08239"/>
    </source>
</evidence>